<dbReference type="Proteomes" id="UP000037239">
    <property type="component" value="Unassembled WGS sequence"/>
</dbReference>
<evidence type="ECO:0000313" key="2">
    <source>
        <dbReference type="Proteomes" id="UP000037239"/>
    </source>
</evidence>
<proteinExistence type="predicted"/>
<sequence>MTLNAEGDIEDFTFVDEWEAGLSVERDGFTMQKKSASGDLVDIEWNPDFEWNVEGQVSLKTDKLPNKENGTRFLPKGEYVITYTTQINDKARPNDSGNQYVNAGNTAKWQWNVDKEETGEETSTVTPNVPQANYLWVGSKWGNWGDNEHTTINWTVQINTANDKFNLGNYKFVDTLQPGHHYTGDGASVKCFDDWRNQSQSIP</sequence>
<organism evidence="1 2">
    <name type="scientific">Bifidobacterium animalis subsp. animalis MCC 0483</name>
    <dbReference type="NCBI Taxonomy" id="1365955"/>
    <lineage>
        <taxon>Bacteria</taxon>
        <taxon>Bacillati</taxon>
        <taxon>Actinomycetota</taxon>
        <taxon>Actinomycetes</taxon>
        <taxon>Bifidobacteriales</taxon>
        <taxon>Bifidobacteriaceae</taxon>
        <taxon>Bifidobacterium</taxon>
    </lineage>
</organism>
<dbReference type="EMBL" id="AWFK01000004">
    <property type="protein sequence ID" value="KOA51182.1"/>
    <property type="molecule type" value="Genomic_DNA"/>
</dbReference>
<dbReference type="InterPro" id="IPR008966">
    <property type="entry name" value="Adhesion_dom_sf"/>
</dbReference>
<protein>
    <submittedName>
        <fullName evidence="1">Uncharacterized protein</fullName>
    </submittedName>
</protein>
<accession>A0AB34TBG3</accession>
<gene>
    <name evidence="1" type="ORF">BAAM0483_03165</name>
</gene>
<name>A0AB34TBG3_9BIFI</name>
<dbReference type="Gene3D" id="2.60.40.740">
    <property type="match status" value="2"/>
</dbReference>
<comment type="caution">
    <text evidence="1">The sequence shown here is derived from an EMBL/GenBank/DDBJ whole genome shotgun (WGS) entry which is preliminary data.</text>
</comment>
<dbReference type="SUPFAM" id="SSF49401">
    <property type="entry name" value="Bacterial adhesins"/>
    <property type="match status" value="1"/>
</dbReference>
<dbReference type="AlphaFoldDB" id="A0AB34TBG3"/>
<evidence type="ECO:0000313" key="1">
    <source>
        <dbReference type="EMBL" id="KOA51182.1"/>
    </source>
</evidence>
<dbReference type="RefSeq" id="WP_052826131.1">
    <property type="nucleotide sequence ID" value="NZ_AWFK01000004.1"/>
</dbReference>
<reference evidence="1 2" key="1">
    <citation type="journal article" date="2015" name="Int J Genomics">
        <title>Comparative Genomics Revealed Genetic Diversity and Species/Strain-Level Differences in Carbohydrate Metabolism of Three Probiotic Bifidobacterial Species.</title>
        <authorList>
            <person name="Odamaki T."/>
            <person name="Horigome A."/>
            <person name="Sugahara H."/>
            <person name="Hashikura N."/>
            <person name="Minami J."/>
            <person name="Xiao J.Z."/>
            <person name="Abe F."/>
        </authorList>
    </citation>
    <scope>NUCLEOTIDE SEQUENCE [LARGE SCALE GENOMIC DNA]</scope>
    <source>
        <strain evidence="1 2">MCC 0483</strain>
    </source>
</reference>